<name>A0AAJ2VSN0_9GAMM</name>
<evidence type="ECO:0000313" key="3">
    <source>
        <dbReference type="Proteomes" id="UP001276761"/>
    </source>
</evidence>
<dbReference type="GeneID" id="303167578"/>
<gene>
    <name evidence="2" type="ORF">SIL78_18745</name>
</gene>
<evidence type="ECO:0000313" key="2">
    <source>
        <dbReference type="EMBL" id="MDX5979590.1"/>
    </source>
</evidence>
<dbReference type="AlphaFoldDB" id="A0AAJ2VSN0"/>
<comment type="caution">
    <text evidence="2">The sequence shown here is derived from an EMBL/GenBank/DDBJ whole genome shotgun (WGS) entry which is preliminary data.</text>
</comment>
<protein>
    <submittedName>
        <fullName evidence="2">Uncharacterized protein</fullName>
    </submittedName>
</protein>
<evidence type="ECO:0000256" key="1">
    <source>
        <dbReference type="SAM" id="Coils"/>
    </source>
</evidence>
<keyword evidence="1" id="KW-0175">Coiled coil</keyword>
<dbReference type="RefSeq" id="WP_198349992.1">
    <property type="nucleotide sequence ID" value="NZ_JABASV010000012.1"/>
</dbReference>
<accession>A0AAJ2VSN0</accession>
<organism evidence="2 3">
    <name type="scientific">Vreelandella alkaliphila</name>
    <dbReference type="NCBI Taxonomy" id="272774"/>
    <lineage>
        <taxon>Bacteria</taxon>
        <taxon>Pseudomonadati</taxon>
        <taxon>Pseudomonadota</taxon>
        <taxon>Gammaproteobacteria</taxon>
        <taxon>Oceanospirillales</taxon>
        <taxon>Halomonadaceae</taxon>
        <taxon>Vreelandella</taxon>
    </lineage>
</organism>
<sequence length="246" mass="27527">MKQFAKLFNDTPHGQILVKLGTSHDEDGPEVRFFFYPPGLGECSIALAFEDTDAGWWQAEQAIERVDEQTAIGVIGSSPGNFIRDFQASIGLDPDSTALDGDDVAKADYLEIQQQLDELKSLYFKRGQHIETLELREKVLTAHIERFSSLNKEAFEGGKDGDYNWEDWNARMRDCLAEEPVASYGRYEASVLKKWADQLLDNSSVAQENGYLSTAEGMRDAADVLYSEAEKLERRAKASQAEGDAQ</sequence>
<dbReference type="Proteomes" id="UP001276761">
    <property type="component" value="Unassembled WGS sequence"/>
</dbReference>
<reference evidence="2" key="1">
    <citation type="submission" date="2023-11" db="EMBL/GenBank/DDBJ databases">
        <title>MicrobeMod: A computational toolkit for identifying prokaryotic methylation and restriction-modification with nanopore sequencing.</title>
        <authorList>
            <person name="Crits-Christoph A."/>
            <person name="Kang S.C."/>
            <person name="Lee H."/>
            <person name="Ostrov N."/>
        </authorList>
    </citation>
    <scope>NUCLEOTIDE SEQUENCE</scope>
    <source>
        <strain evidence="2">ATCC BAA-953</strain>
    </source>
</reference>
<proteinExistence type="predicted"/>
<dbReference type="EMBL" id="JAWXXT010000002">
    <property type="protein sequence ID" value="MDX5979590.1"/>
    <property type="molecule type" value="Genomic_DNA"/>
</dbReference>
<feature type="coiled-coil region" evidence="1">
    <location>
        <begin position="215"/>
        <end position="242"/>
    </location>
</feature>